<protein>
    <recommendedName>
        <fullName evidence="3">Lipoprotein</fullName>
    </recommendedName>
</protein>
<dbReference type="HOGENOM" id="CLU_1812263_0_0_0"/>
<proteinExistence type="predicted"/>
<keyword evidence="2" id="KW-1185">Reference proteome</keyword>
<evidence type="ECO:0008006" key="3">
    <source>
        <dbReference type="Google" id="ProtNLM"/>
    </source>
</evidence>
<gene>
    <name evidence="1" type="ORF">NIDE1663</name>
</gene>
<evidence type="ECO:0000313" key="2">
    <source>
        <dbReference type="Proteomes" id="UP000001660"/>
    </source>
</evidence>
<dbReference type="STRING" id="330214.NIDE1663"/>
<name>D8PDT9_9BACT</name>
<sequence>MFFYCLKGDPSMKSYSVCLSSIWSNIMLACSLWVLGCAQGGSGIATGDCAVATGGLATITVSPELHVSLGDSAIAAASRAVGLYLTKLPGPIGAIETKQATATALDAAEQAKGTPLTAAEKQELEDRARVAISTYKVQCGKL</sequence>
<dbReference type="Proteomes" id="UP000001660">
    <property type="component" value="Chromosome"/>
</dbReference>
<reference evidence="1 2" key="1">
    <citation type="journal article" date="2010" name="Proc. Natl. Acad. Sci. U.S.A.">
        <title>A Nitrospira metagenome illuminates the physiology and evolution of globally important nitrite-oxidizing bacteria.</title>
        <authorList>
            <person name="Lucker S."/>
            <person name="Wagner M."/>
            <person name="Maixner F."/>
            <person name="Pelletier E."/>
            <person name="Koch H."/>
            <person name="Vacherie B."/>
            <person name="Rattei T."/>
            <person name="Sinninghe Damste J."/>
            <person name="Spieck E."/>
            <person name="Le Paslier D."/>
            <person name="Daims H."/>
        </authorList>
    </citation>
    <scope>NUCLEOTIDE SEQUENCE [LARGE SCALE GENOMIC DNA]</scope>
</reference>
<accession>D8PDT9</accession>
<evidence type="ECO:0000313" key="1">
    <source>
        <dbReference type="EMBL" id="CBK41398.1"/>
    </source>
</evidence>
<dbReference type="KEGG" id="nde:NIDE1663"/>
<organism evidence="1 2">
    <name type="scientific">Nitrospira defluvii</name>
    <dbReference type="NCBI Taxonomy" id="330214"/>
    <lineage>
        <taxon>Bacteria</taxon>
        <taxon>Pseudomonadati</taxon>
        <taxon>Nitrospirota</taxon>
        <taxon>Nitrospiria</taxon>
        <taxon>Nitrospirales</taxon>
        <taxon>Nitrospiraceae</taxon>
        <taxon>Nitrospira</taxon>
    </lineage>
</organism>
<dbReference type="PROSITE" id="PS51257">
    <property type="entry name" value="PROKAR_LIPOPROTEIN"/>
    <property type="match status" value="1"/>
</dbReference>
<dbReference type="AlphaFoldDB" id="D8PDT9"/>
<dbReference type="EMBL" id="FP929003">
    <property type="protein sequence ID" value="CBK41398.1"/>
    <property type="molecule type" value="Genomic_DNA"/>
</dbReference>